<dbReference type="InterPro" id="IPR050204">
    <property type="entry name" value="AraC_XylS_family_regulators"/>
</dbReference>
<evidence type="ECO:0000313" key="6">
    <source>
        <dbReference type="Proteomes" id="UP000316806"/>
    </source>
</evidence>
<keyword evidence="2" id="KW-0238">DNA-binding</keyword>
<keyword evidence="3" id="KW-0804">Transcription</keyword>
<dbReference type="PANTHER" id="PTHR46796">
    <property type="entry name" value="HTH-TYPE TRANSCRIPTIONAL ACTIVATOR RHAS-RELATED"/>
    <property type="match status" value="1"/>
</dbReference>
<dbReference type="Pfam" id="PF02311">
    <property type="entry name" value="AraC_binding"/>
    <property type="match status" value="1"/>
</dbReference>
<proteinExistence type="predicted"/>
<dbReference type="Proteomes" id="UP000316806">
    <property type="component" value="Chromosome"/>
</dbReference>
<accession>A0A516R255</accession>
<protein>
    <submittedName>
        <fullName evidence="5">AraC family transcriptional regulator</fullName>
    </submittedName>
</protein>
<reference evidence="5 6" key="1">
    <citation type="journal article" date="2019" name="J. Ind. Microbiol. Biotechnol.">
        <title>The complete genomic sequence of Streptomyces spectabilis NRRL-2792 and identification of secondary metabolite biosynthetic gene clusters.</title>
        <authorList>
            <person name="Sinha A."/>
            <person name="Phillips-Salemka S."/>
            <person name="Niraula T.A."/>
            <person name="Short K.A."/>
            <person name="Niraula N.P."/>
        </authorList>
    </citation>
    <scope>NUCLEOTIDE SEQUENCE [LARGE SCALE GENOMIC DNA]</scope>
    <source>
        <strain evidence="5 6">NRRL 2792</strain>
    </source>
</reference>
<dbReference type="InterPro" id="IPR037923">
    <property type="entry name" value="HTH-like"/>
</dbReference>
<organism evidence="5 6">
    <name type="scientific">Streptomyces spectabilis</name>
    <dbReference type="NCBI Taxonomy" id="68270"/>
    <lineage>
        <taxon>Bacteria</taxon>
        <taxon>Bacillati</taxon>
        <taxon>Actinomycetota</taxon>
        <taxon>Actinomycetes</taxon>
        <taxon>Kitasatosporales</taxon>
        <taxon>Streptomycetaceae</taxon>
        <taxon>Streptomyces</taxon>
    </lineage>
</organism>
<gene>
    <name evidence="5" type="ORF">FH965_03545</name>
</gene>
<evidence type="ECO:0000256" key="3">
    <source>
        <dbReference type="ARBA" id="ARBA00023163"/>
    </source>
</evidence>
<evidence type="ECO:0000313" key="5">
    <source>
        <dbReference type="EMBL" id="QDQ09746.1"/>
    </source>
</evidence>
<dbReference type="GO" id="GO:0003700">
    <property type="term" value="F:DNA-binding transcription factor activity"/>
    <property type="evidence" value="ECO:0007669"/>
    <property type="project" value="InterPro"/>
</dbReference>
<evidence type="ECO:0000259" key="4">
    <source>
        <dbReference type="PROSITE" id="PS01124"/>
    </source>
</evidence>
<evidence type="ECO:0000256" key="2">
    <source>
        <dbReference type="ARBA" id="ARBA00023125"/>
    </source>
</evidence>
<dbReference type="AlphaFoldDB" id="A0A516R255"/>
<dbReference type="InterPro" id="IPR009057">
    <property type="entry name" value="Homeodomain-like_sf"/>
</dbReference>
<dbReference type="InterPro" id="IPR018060">
    <property type="entry name" value="HTH_AraC"/>
</dbReference>
<dbReference type="GO" id="GO:0043565">
    <property type="term" value="F:sequence-specific DNA binding"/>
    <property type="evidence" value="ECO:0007669"/>
    <property type="project" value="InterPro"/>
</dbReference>
<dbReference type="Gene3D" id="1.10.10.60">
    <property type="entry name" value="Homeodomain-like"/>
    <property type="match status" value="1"/>
</dbReference>
<sequence length="300" mass="32243">MVKNGQSPVLSISDIGYRNPHCPALGIDVRTLAEEREHAPEQGGTGPQRLDFHLLVLVTRGHGTHMVDFVGHDCRPGTLLWIRPGQVHAHAREPGLAARLVLFTPDFPPPLRIGRLLDDPFAPAHWRARGPDLDDLTRLTDLLAGAHDAYETGSRDLGTDLLRHTLAALLLRIALLPEPEGEPVPVGPGELFGRFRAAVEEGFATERSVAVYAARLATTPKTLTRASLAATGRPAKAVIDARVALEAKRLLVHTDLSAAAVGRRLGFDEAANFGKFFQRTTGWTPGDFRAASDGGSGRGG</sequence>
<dbReference type="SUPFAM" id="SSF51215">
    <property type="entry name" value="Regulatory protein AraC"/>
    <property type="match status" value="1"/>
</dbReference>
<name>A0A516R255_STRST</name>
<dbReference type="SUPFAM" id="SSF46689">
    <property type="entry name" value="Homeodomain-like"/>
    <property type="match status" value="1"/>
</dbReference>
<dbReference type="Pfam" id="PF12833">
    <property type="entry name" value="HTH_18"/>
    <property type="match status" value="1"/>
</dbReference>
<feature type="domain" description="HTH araC/xylS-type" evidence="4">
    <location>
        <begin position="193"/>
        <end position="291"/>
    </location>
</feature>
<dbReference type="PROSITE" id="PS01124">
    <property type="entry name" value="HTH_ARAC_FAMILY_2"/>
    <property type="match status" value="1"/>
</dbReference>
<dbReference type="EMBL" id="CP040916">
    <property type="protein sequence ID" value="QDQ09746.1"/>
    <property type="molecule type" value="Genomic_DNA"/>
</dbReference>
<dbReference type="SMART" id="SM00342">
    <property type="entry name" value="HTH_ARAC"/>
    <property type="match status" value="1"/>
</dbReference>
<dbReference type="InterPro" id="IPR003313">
    <property type="entry name" value="AraC-bd"/>
</dbReference>
<keyword evidence="1" id="KW-0805">Transcription regulation</keyword>
<evidence type="ECO:0000256" key="1">
    <source>
        <dbReference type="ARBA" id="ARBA00023015"/>
    </source>
</evidence>